<protein>
    <submittedName>
        <fullName evidence="2">Clavaminate synthase-like protein</fullName>
    </submittedName>
</protein>
<evidence type="ECO:0000313" key="3">
    <source>
        <dbReference type="Proteomes" id="UP000076532"/>
    </source>
</evidence>
<dbReference type="Gene3D" id="2.60.120.650">
    <property type="entry name" value="Cupin"/>
    <property type="match status" value="1"/>
</dbReference>
<name>A0A166RQ64_9AGAM</name>
<dbReference type="Proteomes" id="UP000076532">
    <property type="component" value="Unassembled WGS sequence"/>
</dbReference>
<dbReference type="PANTHER" id="PTHR12461">
    <property type="entry name" value="HYPOXIA-INDUCIBLE FACTOR 1 ALPHA INHIBITOR-RELATED"/>
    <property type="match status" value="1"/>
</dbReference>
<gene>
    <name evidence="2" type="ORF">FIBSPDRAFT_852676</name>
</gene>
<keyword evidence="3" id="KW-1185">Reference proteome</keyword>
<dbReference type="PANTHER" id="PTHR12461:SF105">
    <property type="entry name" value="HYPOXIA-INDUCIBLE FACTOR 1-ALPHA INHIBITOR"/>
    <property type="match status" value="1"/>
</dbReference>
<reference evidence="2 3" key="1">
    <citation type="journal article" date="2016" name="Mol. Biol. Evol.">
        <title>Comparative Genomics of Early-Diverging Mushroom-Forming Fungi Provides Insights into the Origins of Lignocellulose Decay Capabilities.</title>
        <authorList>
            <person name="Nagy L.G."/>
            <person name="Riley R."/>
            <person name="Tritt A."/>
            <person name="Adam C."/>
            <person name="Daum C."/>
            <person name="Floudas D."/>
            <person name="Sun H."/>
            <person name="Yadav J.S."/>
            <person name="Pangilinan J."/>
            <person name="Larsson K.H."/>
            <person name="Matsuura K."/>
            <person name="Barry K."/>
            <person name="Labutti K."/>
            <person name="Kuo R."/>
            <person name="Ohm R.A."/>
            <person name="Bhattacharya S.S."/>
            <person name="Shirouzu T."/>
            <person name="Yoshinaga Y."/>
            <person name="Martin F.M."/>
            <person name="Grigoriev I.V."/>
            <person name="Hibbett D.S."/>
        </authorList>
    </citation>
    <scope>NUCLEOTIDE SEQUENCE [LARGE SCALE GENOMIC DNA]</scope>
    <source>
        <strain evidence="2 3">CBS 109695</strain>
    </source>
</reference>
<dbReference type="AlphaFoldDB" id="A0A166RQ64"/>
<organism evidence="2 3">
    <name type="scientific">Athelia psychrophila</name>
    <dbReference type="NCBI Taxonomy" id="1759441"/>
    <lineage>
        <taxon>Eukaryota</taxon>
        <taxon>Fungi</taxon>
        <taxon>Dikarya</taxon>
        <taxon>Basidiomycota</taxon>
        <taxon>Agaricomycotina</taxon>
        <taxon>Agaricomycetes</taxon>
        <taxon>Agaricomycetidae</taxon>
        <taxon>Atheliales</taxon>
        <taxon>Atheliaceae</taxon>
        <taxon>Athelia</taxon>
    </lineage>
</organism>
<evidence type="ECO:0000313" key="2">
    <source>
        <dbReference type="EMBL" id="KZP28528.1"/>
    </source>
</evidence>
<dbReference type="STRING" id="436010.A0A166RQ64"/>
<dbReference type="EMBL" id="KV417503">
    <property type="protein sequence ID" value="KZP28528.1"/>
    <property type="molecule type" value="Genomic_DNA"/>
</dbReference>
<proteinExistence type="predicted"/>
<dbReference type="OrthoDB" id="424465at2759"/>
<accession>A0A166RQ64</accession>
<feature type="domain" description="JmjC" evidence="1">
    <location>
        <begin position="98"/>
        <end position="264"/>
    </location>
</feature>
<dbReference type="Pfam" id="PF13621">
    <property type="entry name" value="Cupin_8"/>
    <property type="match status" value="1"/>
</dbReference>
<dbReference type="PROSITE" id="PS51184">
    <property type="entry name" value="JMJC"/>
    <property type="match status" value="1"/>
</dbReference>
<dbReference type="InterPro" id="IPR003347">
    <property type="entry name" value="JmjC_dom"/>
</dbReference>
<sequence length="264" mass="28822">MSGASTEAFRAEAFKPARPVLLPRAAFLSPERKFPAINNWFIYDTRANKWELNNAYLEPHGDALVPLELTSRDPSTGLASFQRVDAAPLALFLGWASLYSSSPSQAAESPLYLAQHHIDALPALLQHDLPTPSIVMHAGAGDMYGSSIWLGPATSYTPLHRDPNPNLFVQMAGRKAVRLFSPSAGRGIFSADAGNHNMRGQEMMAGAERVRLEEAVWGDRGSEEAEGLEACLESGDALFIPTGWWHSFKGVGEGITGSVNWWFR</sequence>
<dbReference type="InterPro" id="IPR041667">
    <property type="entry name" value="Cupin_8"/>
</dbReference>
<evidence type="ECO:0000259" key="1">
    <source>
        <dbReference type="PROSITE" id="PS51184"/>
    </source>
</evidence>
<dbReference type="SUPFAM" id="SSF51197">
    <property type="entry name" value="Clavaminate synthase-like"/>
    <property type="match status" value="1"/>
</dbReference>